<evidence type="ECO:0000313" key="6">
    <source>
        <dbReference type="Proteomes" id="UP001597188"/>
    </source>
</evidence>
<dbReference type="CDD" id="cd16961">
    <property type="entry name" value="RMtype1_S_TRD-CR_like"/>
    <property type="match status" value="1"/>
</dbReference>
<evidence type="ECO:0000256" key="3">
    <source>
        <dbReference type="ARBA" id="ARBA00023125"/>
    </source>
</evidence>
<keyword evidence="6" id="KW-1185">Reference proteome</keyword>
<dbReference type="GO" id="GO:0004519">
    <property type="term" value="F:endonuclease activity"/>
    <property type="evidence" value="ECO:0007669"/>
    <property type="project" value="UniProtKB-KW"/>
</dbReference>
<reference evidence="6" key="1">
    <citation type="journal article" date="2019" name="Int. J. Syst. Evol. Microbiol.">
        <title>The Global Catalogue of Microorganisms (GCM) 10K type strain sequencing project: providing services to taxonomists for standard genome sequencing and annotation.</title>
        <authorList>
            <consortium name="The Broad Institute Genomics Platform"/>
            <consortium name="The Broad Institute Genome Sequencing Center for Infectious Disease"/>
            <person name="Wu L."/>
            <person name="Ma J."/>
        </authorList>
    </citation>
    <scope>NUCLEOTIDE SEQUENCE [LARGE SCALE GENOMIC DNA]</scope>
    <source>
        <strain evidence="6">CCM 8931</strain>
    </source>
</reference>
<evidence type="ECO:0000313" key="5">
    <source>
        <dbReference type="EMBL" id="MFD1420714.1"/>
    </source>
</evidence>
<dbReference type="EMBL" id="JBHTOJ010000016">
    <property type="protein sequence ID" value="MFD1420714.1"/>
    <property type="molecule type" value="Genomic_DNA"/>
</dbReference>
<keyword evidence="2" id="KW-0680">Restriction system</keyword>
<dbReference type="PANTHER" id="PTHR30408:SF12">
    <property type="entry name" value="TYPE I RESTRICTION ENZYME MJAVIII SPECIFICITY SUBUNIT"/>
    <property type="match status" value="1"/>
</dbReference>
<dbReference type="PANTHER" id="PTHR30408">
    <property type="entry name" value="TYPE-1 RESTRICTION ENZYME ECOKI SPECIFICITY PROTEIN"/>
    <property type="match status" value="1"/>
</dbReference>
<dbReference type="Pfam" id="PF01420">
    <property type="entry name" value="Methylase_S"/>
    <property type="match status" value="1"/>
</dbReference>
<comment type="similarity">
    <text evidence="1">Belongs to the type-I restriction system S methylase family.</text>
</comment>
<dbReference type="RefSeq" id="WP_137636076.1">
    <property type="nucleotide sequence ID" value="NZ_BJDL01000032.1"/>
</dbReference>
<dbReference type="InterPro" id="IPR000055">
    <property type="entry name" value="Restrct_endonuc_typeI_TRD"/>
</dbReference>
<feature type="domain" description="Type I restriction modification DNA specificity" evidence="4">
    <location>
        <begin position="15"/>
        <end position="174"/>
    </location>
</feature>
<protein>
    <submittedName>
        <fullName evidence="5">Restriction endonuclease subunit S</fullName>
    </submittedName>
</protein>
<keyword evidence="3" id="KW-0238">DNA-binding</keyword>
<organism evidence="5 6">
    <name type="scientific">Lactiplantibacillus songbeiensis</name>
    <dbReference type="NCBI Taxonomy" id="2559920"/>
    <lineage>
        <taxon>Bacteria</taxon>
        <taxon>Bacillati</taxon>
        <taxon>Bacillota</taxon>
        <taxon>Bacilli</taxon>
        <taxon>Lactobacillales</taxon>
        <taxon>Lactobacillaceae</taxon>
        <taxon>Lactiplantibacillus</taxon>
    </lineage>
</organism>
<evidence type="ECO:0000256" key="1">
    <source>
        <dbReference type="ARBA" id="ARBA00010923"/>
    </source>
</evidence>
<accession>A0ABW4BZR1</accession>
<name>A0ABW4BZR1_9LACO</name>
<comment type="caution">
    <text evidence="5">The sequence shown here is derived from an EMBL/GenBank/DDBJ whole genome shotgun (WGS) entry which is preliminary data.</text>
</comment>
<proteinExistence type="inferred from homology"/>
<evidence type="ECO:0000259" key="4">
    <source>
        <dbReference type="Pfam" id="PF01420"/>
    </source>
</evidence>
<gene>
    <name evidence="5" type="ORF">ACFQ5L_07080</name>
</gene>
<evidence type="ECO:0000256" key="2">
    <source>
        <dbReference type="ARBA" id="ARBA00022747"/>
    </source>
</evidence>
<dbReference type="InterPro" id="IPR052021">
    <property type="entry name" value="Type-I_RS_S_subunit"/>
</dbReference>
<keyword evidence="5" id="KW-0255">Endonuclease</keyword>
<dbReference type="InterPro" id="IPR044946">
    <property type="entry name" value="Restrct_endonuc_typeI_TRD_sf"/>
</dbReference>
<keyword evidence="5" id="KW-0378">Hydrolase</keyword>
<dbReference type="Proteomes" id="UP001597188">
    <property type="component" value="Unassembled WGS sequence"/>
</dbReference>
<dbReference type="SUPFAM" id="SSF116734">
    <property type="entry name" value="DNA methylase specificity domain"/>
    <property type="match status" value="1"/>
</dbReference>
<sequence>MTCYQVSLSIKLGFTWEQRKLEKLFTERKERSANGELLSVTISSGIVRFDSLERKNNSSVNKSNYKIVRKNDIAYNSMRMWQGASGVSDYDGIVSPAYTVIVPNKNIISHFFGYQFKQKKMLQVFQKNSQGLTSDTWNLKFSALKNIRVKIPEKSEQTSIADHLKLLDNLIAANECARPPPDCILILM</sequence>
<dbReference type="Gene3D" id="3.90.220.20">
    <property type="entry name" value="DNA methylase specificity domains"/>
    <property type="match status" value="1"/>
</dbReference>
<keyword evidence="5" id="KW-0540">Nuclease</keyword>